<comment type="catalytic activity">
    <reaction evidence="1">
        <text>ATP + protein L-histidine = ADP + protein N-phospho-L-histidine.</text>
        <dbReference type="EC" id="2.7.13.3"/>
    </reaction>
</comment>
<comment type="caution">
    <text evidence="10">The sequence shown here is derived from an EMBL/GenBank/DDBJ whole genome shotgun (WGS) entry which is preliminary data.</text>
</comment>
<keyword evidence="8" id="KW-0902">Two-component regulatory system</keyword>
<evidence type="ECO:0000256" key="5">
    <source>
        <dbReference type="ARBA" id="ARBA00022741"/>
    </source>
</evidence>
<dbReference type="Gene3D" id="1.10.287.130">
    <property type="match status" value="1"/>
</dbReference>
<evidence type="ECO:0000256" key="2">
    <source>
        <dbReference type="ARBA" id="ARBA00012438"/>
    </source>
</evidence>
<dbReference type="InterPro" id="IPR003594">
    <property type="entry name" value="HATPase_dom"/>
</dbReference>
<evidence type="ECO:0000256" key="6">
    <source>
        <dbReference type="ARBA" id="ARBA00022777"/>
    </source>
</evidence>
<dbReference type="CDD" id="cd00082">
    <property type="entry name" value="HisKA"/>
    <property type="match status" value="1"/>
</dbReference>
<dbReference type="PANTHER" id="PTHR43065:SF10">
    <property type="entry name" value="PEROXIDE STRESS-ACTIVATED HISTIDINE KINASE MAK3"/>
    <property type="match status" value="1"/>
</dbReference>
<dbReference type="InterPro" id="IPR003661">
    <property type="entry name" value="HisK_dim/P_dom"/>
</dbReference>
<dbReference type="SMART" id="SM00387">
    <property type="entry name" value="HATPase_c"/>
    <property type="match status" value="1"/>
</dbReference>
<name>A0A841TYL3_9BACL</name>
<evidence type="ECO:0000256" key="8">
    <source>
        <dbReference type="ARBA" id="ARBA00023012"/>
    </source>
</evidence>
<proteinExistence type="predicted"/>
<gene>
    <name evidence="10" type="ORF">H7B90_19825</name>
</gene>
<dbReference type="EC" id="2.7.13.3" evidence="2"/>
<dbReference type="SMART" id="SM00388">
    <property type="entry name" value="HisKA"/>
    <property type="match status" value="1"/>
</dbReference>
<evidence type="ECO:0000256" key="1">
    <source>
        <dbReference type="ARBA" id="ARBA00000085"/>
    </source>
</evidence>
<sequence length="403" mass="45040">MIDKSILSELKRNLRERGVNPDLLPGYKDRYTPEQLEARLETYREDLEVIRYFVDKFLSSVSGSPILIGVSDNEGYLLAFQGDAAIMGTVRQLGFEEGIRFDDEYDLNAVTLCLRFGEPVQLIGEDHYHTVLHRLVCCTVPWREANGSIVGTLSFMTDIEVAHPHLLAILSTVADSVERELKLRDQNDRLLLANQLAVGIAHEIRNPLTTVKGMLQMSSADSKPRHFGLILSELERMNLIVGELLLMGKPQAAVLRDESCQTILEEVLSVFEFQAAAANVEIRREFVRDLAIRCDRNQIKQVFLNLLRNALEALPDGGVIEVKLDAAGPFQRIRFKDDGEGMSEEVLGRIGEPYHTTRPNGHGLGMMIVSKLVSSHRGRMSISSNPGQGTCVDVYLPASRGER</sequence>
<accession>A0A841TYL3</accession>
<dbReference type="GO" id="GO:0000155">
    <property type="term" value="F:phosphorelay sensor kinase activity"/>
    <property type="evidence" value="ECO:0007669"/>
    <property type="project" value="InterPro"/>
</dbReference>
<keyword evidence="6" id="KW-0418">Kinase</keyword>
<protein>
    <recommendedName>
        <fullName evidence="2">histidine kinase</fullName>
        <ecNumber evidence="2">2.7.13.3</ecNumber>
    </recommendedName>
</protein>
<keyword evidence="3" id="KW-0597">Phosphoprotein</keyword>
<evidence type="ECO:0000256" key="7">
    <source>
        <dbReference type="ARBA" id="ARBA00022840"/>
    </source>
</evidence>
<dbReference type="PANTHER" id="PTHR43065">
    <property type="entry name" value="SENSOR HISTIDINE KINASE"/>
    <property type="match status" value="1"/>
</dbReference>
<dbReference type="Pfam" id="PF00512">
    <property type="entry name" value="HisKA"/>
    <property type="match status" value="1"/>
</dbReference>
<evidence type="ECO:0000313" key="11">
    <source>
        <dbReference type="Proteomes" id="UP000553776"/>
    </source>
</evidence>
<dbReference type="InterPro" id="IPR036890">
    <property type="entry name" value="HATPase_C_sf"/>
</dbReference>
<dbReference type="InterPro" id="IPR036097">
    <property type="entry name" value="HisK_dim/P_sf"/>
</dbReference>
<dbReference type="InterPro" id="IPR029016">
    <property type="entry name" value="GAF-like_dom_sf"/>
</dbReference>
<dbReference type="Gene3D" id="3.30.450.40">
    <property type="match status" value="1"/>
</dbReference>
<dbReference type="Gene3D" id="3.30.565.10">
    <property type="entry name" value="Histidine kinase-like ATPase, C-terminal domain"/>
    <property type="match status" value="1"/>
</dbReference>
<dbReference type="Pfam" id="PF02518">
    <property type="entry name" value="HATPase_c"/>
    <property type="match status" value="1"/>
</dbReference>
<dbReference type="RefSeq" id="WP_185137632.1">
    <property type="nucleotide sequence ID" value="NZ_BORM01000036.1"/>
</dbReference>
<dbReference type="Proteomes" id="UP000553776">
    <property type="component" value="Unassembled WGS sequence"/>
</dbReference>
<organism evidence="10 11">
    <name type="scientific">Cohnella xylanilytica</name>
    <dbReference type="NCBI Taxonomy" id="557555"/>
    <lineage>
        <taxon>Bacteria</taxon>
        <taxon>Bacillati</taxon>
        <taxon>Bacillota</taxon>
        <taxon>Bacilli</taxon>
        <taxon>Bacillales</taxon>
        <taxon>Paenibacillaceae</taxon>
        <taxon>Cohnella</taxon>
    </lineage>
</organism>
<dbReference type="AlphaFoldDB" id="A0A841TYL3"/>
<dbReference type="PRINTS" id="PR00344">
    <property type="entry name" value="BCTRLSENSOR"/>
</dbReference>
<dbReference type="SUPFAM" id="SSF55874">
    <property type="entry name" value="ATPase domain of HSP90 chaperone/DNA topoisomerase II/histidine kinase"/>
    <property type="match status" value="1"/>
</dbReference>
<feature type="domain" description="Histidine kinase" evidence="9">
    <location>
        <begin position="199"/>
        <end position="400"/>
    </location>
</feature>
<dbReference type="InterPro" id="IPR005467">
    <property type="entry name" value="His_kinase_dom"/>
</dbReference>
<dbReference type="InterPro" id="IPR004358">
    <property type="entry name" value="Sig_transdc_His_kin-like_C"/>
</dbReference>
<dbReference type="EMBL" id="JACJVR010000077">
    <property type="protein sequence ID" value="MBB6693647.1"/>
    <property type="molecule type" value="Genomic_DNA"/>
</dbReference>
<dbReference type="SUPFAM" id="SSF47384">
    <property type="entry name" value="Homodimeric domain of signal transducing histidine kinase"/>
    <property type="match status" value="1"/>
</dbReference>
<evidence type="ECO:0000313" key="10">
    <source>
        <dbReference type="EMBL" id="MBB6693647.1"/>
    </source>
</evidence>
<dbReference type="GO" id="GO:0005524">
    <property type="term" value="F:ATP binding"/>
    <property type="evidence" value="ECO:0007669"/>
    <property type="project" value="UniProtKB-KW"/>
</dbReference>
<keyword evidence="5" id="KW-0547">Nucleotide-binding</keyword>
<keyword evidence="4" id="KW-0808">Transferase</keyword>
<keyword evidence="11" id="KW-1185">Reference proteome</keyword>
<evidence type="ECO:0000256" key="3">
    <source>
        <dbReference type="ARBA" id="ARBA00022553"/>
    </source>
</evidence>
<evidence type="ECO:0000256" key="4">
    <source>
        <dbReference type="ARBA" id="ARBA00022679"/>
    </source>
</evidence>
<dbReference type="PROSITE" id="PS50109">
    <property type="entry name" value="HIS_KIN"/>
    <property type="match status" value="1"/>
</dbReference>
<evidence type="ECO:0000259" key="9">
    <source>
        <dbReference type="PROSITE" id="PS50109"/>
    </source>
</evidence>
<reference evidence="10 11" key="1">
    <citation type="submission" date="2020-08" db="EMBL/GenBank/DDBJ databases">
        <title>Cohnella phylogeny.</title>
        <authorList>
            <person name="Dunlap C."/>
        </authorList>
    </citation>
    <scope>NUCLEOTIDE SEQUENCE [LARGE SCALE GENOMIC DNA]</scope>
    <source>
        <strain evidence="10 11">DSM 25239</strain>
    </source>
</reference>
<keyword evidence="7" id="KW-0067">ATP-binding</keyword>
<dbReference type="CDD" id="cd00075">
    <property type="entry name" value="HATPase"/>
    <property type="match status" value="1"/>
</dbReference>